<sequence>MTVTYVIDGDEIKTLEDFWDVVGRTIGVDGYFGRNLDAFADCLRGGYGTPEDGDWVIEWRHHEVSRHNLGYPETVRQLELRLARAHPTNRARITAQLDAARAGRGPTVFDWLVRIIEEEHPGGLRLA</sequence>
<dbReference type="InterPro" id="IPR000468">
    <property type="entry name" value="Barstar"/>
</dbReference>
<evidence type="ECO:0000313" key="3">
    <source>
        <dbReference type="EMBL" id="RGD58276.1"/>
    </source>
</evidence>
<dbReference type="AlphaFoldDB" id="A0A372ZQZ1"/>
<comment type="similarity">
    <text evidence="1">Belongs to the barstar family.</text>
</comment>
<reference evidence="3 4" key="1">
    <citation type="submission" date="2018-08" db="EMBL/GenBank/DDBJ databases">
        <title>Diversity &amp; Physiological Properties of Lignin-Decomposing Actinobacteria from Soil.</title>
        <authorList>
            <person name="Roh S.G."/>
            <person name="Kim S.B."/>
        </authorList>
    </citation>
    <scope>NUCLEOTIDE SEQUENCE [LARGE SCALE GENOMIC DNA]</scope>
    <source>
        <strain evidence="3 4">MMS17-GH009</strain>
    </source>
</reference>
<dbReference type="InterPro" id="IPR035905">
    <property type="entry name" value="Barstar-like_sf"/>
</dbReference>
<dbReference type="Gene3D" id="3.30.370.10">
    <property type="entry name" value="Barstar-like"/>
    <property type="match status" value="1"/>
</dbReference>
<evidence type="ECO:0000313" key="4">
    <source>
        <dbReference type="Proteomes" id="UP000263377"/>
    </source>
</evidence>
<name>A0A372ZQZ1_9ACTN</name>
<dbReference type="Proteomes" id="UP000263377">
    <property type="component" value="Unassembled WGS sequence"/>
</dbReference>
<evidence type="ECO:0000259" key="2">
    <source>
        <dbReference type="Pfam" id="PF01337"/>
    </source>
</evidence>
<dbReference type="EMBL" id="QVIG01000001">
    <property type="protein sequence ID" value="RGD58276.1"/>
    <property type="molecule type" value="Genomic_DNA"/>
</dbReference>
<feature type="domain" description="Barstar (barnase inhibitor)" evidence="2">
    <location>
        <begin position="5"/>
        <end position="70"/>
    </location>
</feature>
<accession>A0A372ZQZ1</accession>
<dbReference type="RefSeq" id="WP_117486909.1">
    <property type="nucleotide sequence ID" value="NZ_QVIG01000001.1"/>
</dbReference>
<evidence type="ECO:0000256" key="1">
    <source>
        <dbReference type="ARBA" id="ARBA00006845"/>
    </source>
</evidence>
<dbReference type="SUPFAM" id="SSF52038">
    <property type="entry name" value="Barstar-related"/>
    <property type="match status" value="1"/>
</dbReference>
<gene>
    <name evidence="3" type="ORF">DR950_11160</name>
</gene>
<dbReference type="Pfam" id="PF01337">
    <property type="entry name" value="Barstar"/>
    <property type="match status" value="1"/>
</dbReference>
<protein>
    <submittedName>
        <fullName evidence="3">Barnase inhibitor</fullName>
    </submittedName>
</protein>
<organism evidence="3 4">
    <name type="scientific">Kitasatospora xanthocidica</name>
    <dbReference type="NCBI Taxonomy" id="83382"/>
    <lineage>
        <taxon>Bacteria</taxon>
        <taxon>Bacillati</taxon>
        <taxon>Actinomycetota</taxon>
        <taxon>Actinomycetes</taxon>
        <taxon>Kitasatosporales</taxon>
        <taxon>Streptomycetaceae</taxon>
        <taxon>Kitasatospora</taxon>
    </lineage>
</organism>
<proteinExistence type="inferred from homology"/>
<keyword evidence="4" id="KW-1185">Reference proteome</keyword>
<comment type="caution">
    <text evidence="3">The sequence shown here is derived from an EMBL/GenBank/DDBJ whole genome shotgun (WGS) entry which is preliminary data.</text>
</comment>